<organism evidence="2 3">
    <name type="scientific">Cirrhinus mrigala</name>
    <name type="common">Mrigala</name>
    <dbReference type="NCBI Taxonomy" id="683832"/>
    <lineage>
        <taxon>Eukaryota</taxon>
        <taxon>Metazoa</taxon>
        <taxon>Chordata</taxon>
        <taxon>Craniata</taxon>
        <taxon>Vertebrata</taxon>
        <taxon>Euteleostomi</taxon>
        <taxon>Actinopterygii</taxon>
        <taxon>Neopterygii</taxon>
        <taxon>Teleostei</taxon>
        <taxon>Ostariophysi</taxon>
        <taxon>Cypriniformes</taxon>
        <taxon>Cyprinidae</taxon>
        <taxon>Labeoninae</taxon>
        <taxon>Labeonini</taxon>
        <taxon>Cirrhinus</taxon>
    </lineage>
</organism>
<proteinExistence type="predicted"/>
<feature type="region of interest" description="Disordered" evidence="1">
    <location>
        <begin position="1"/>
        <end position="65"/>
    </location>
</feature>
<feature type="non-terminal residue" evidence="2">
    <location>
        <position position="76"/>
    </location>
</feature>
<gene>
    <name evidence="2" type="ORF">M9458_025083</name>
</gene>
<sequence>NGETDASAVETWEQKGEPDEEEPGGGSPADTGFCGDEAQDEMMEEDEEMPTPKLPPPPPDAPKKEHVNVVFIGHVG</sequence>
<evidence type="ECO:0000313" key="3">
    <source>
        <dbReference type="Proteomes" id="UP001529510"/>
    </source>
</evidence>
<feature type="non-terminal residue" evidence="2">
    <location>
        <position position="1"/>
    </location>
</feature>
<dbReference type="AlphaFoldDB" id="A0ABD0Q487"/>
<feature type="compositionally biased region" description="Acidic residues" evidence="1">
    <location>
        <begin position="37"/>
        <end position="49"/>
    </location>
</feature>
<comment type="caution">
    <text evidence="2">The sequence shown here is derived from an EMBL/GenBank/DDBJ whole genome shotgun (WGS) entry which is preliminary data.</text>
</comment>
<reference evidence="2 3" key="1">
    <citation type="submission" date="2024-05" db="EMBL/GenBank/DDBJ databases">
        <title>Genome sequencing and assembly of Indian major carp, Cirrhinus mrigala (Hamilton, 1822).</title>
        <authorList>
            <person name="Mohindra V."/>
            <person name="Chowdhury L.M."/>
            <person name="Lal K."/>
            <person name="Jena J.K."/>
        </authorList>
    </citation>
    <scope>NUCLEOTIDE SEQUENCE [LARGE SCALE GENOMIC DNA]</scope>
    <source>
        <strain evidence="2">CM1030</strain>
        <tissue evidence="2">Blood</tissue>
    </source>
</reference>
<dbReference type="EMBL" id="JAMKFB020000012">
    <property type="protein sequence ID" value="KAL0179641.1"/>
    <property type="molecule type" value="Genomic_DNA"/>
</dbReference>
<name>A0ABD0Q487_CIRMR</name>
<evidence type="ECO:0000256" key="1">
    <source>
        <dbReference type="SAM" id="MobiDB-lite"/>
    </source>
</evidence>
<dbReference type="Proteomes" id="UP001529510">
    <property type="component" value="Unassembled WGS sequence"/>
</dbReference>
<keyword evidence="3" id="KW-1185">Reference proteome</keyword>
<accession>A0ABD0Q487</accession>
<protein>
    <submittedName>
        <fullName evidence="2">Uncharacterized protein</fullName>
    </submittedName>
</protein>
<evidence type="ECO:0000313" key="2">
    <source>
        <dbReference type="EMBL" id="KAL0179641.1"/>
    </source>
</evidence>